<dbReference type="InterPro" id="IPR020575">
    <property type="entry name" value="Hsp90_N"/>
</dbReference>
<name>A0AAQ3NS87_VIGMU</name>
<dbReference type="Gene3D" id="3.30.565.10">
    <property type="entry name" value="Histidine kinase-like ATPase, C-terminal domain"/>
    <property type="match status" value="1"/>
</dbReference>
<sequence>VIDNLGVGFYSSFLVAQKVIITSKYNDLGQYIWESQPDVSFNVTKDINAQQVQRGTKITLFLKDDQLEYLEETTIKNLVNKHCQHITHPIYLWSENTKDHWQVINLLHKQEIENKFVTQKLHNHLPDDLAFSILCKLPLRSLKRFGSLCKSWALLFENSLFVNLFRINFISNLHSFYDDTSVILCLQESYREINRKPSIFLLSGESFQNVDKLNWLDPLEIRLSDLNIVGSFSVNGIFCFVIDKNRSGYLWNPAIGELKAIPHSPIEYLPFHVFPIMRYLGFGYDCIRDDYKVIRSMQPDTREDQDYTKWDYTPLCEIYSLRSNSWRKVKIDVNILSDYGIGGDFYLDGMCHWLSKIDGDVCLISFDMSSETYYTTPTPIDIPLDICNDFDIDDVMRYVFLLNGSIALTSNYEYSTTFYISILTELGKKETWNKLFTLGPLPSIARPIGARSMGNILFETNDGALVWYDLNTHKITKVDLKVPNGAIFMVIYKKSLVQIERKNN</sequence>
<dbReference type="InterPro" id="IPR036890">
    <property type="entry name" value="HATPase_C_sf"/>
</dbReference>
<dbReference type="PANTHER" id="PTHR31672">
    <property type="entry name" value="BNACNNG10540D PROTEIN"/>
    <property type="match status" value="1"/>
</dbReference>
<gene>
    <name evidence="3" type="ORF">V8G54_012956</name>
</gene>
<dbReference type="NCBIfam" id="TIGR01640">
    <property type="entry name" value="F_box_assoc_1"/>
    <property type="match status" value="1"/>
</dbReference>
<dbReference type="AlphaFoldDB" id="A0AAQ3NS87"/>
<dbReference type="InterPro" id="IPR050796">
    <property type="entry name" value="SCF_F-box_component"/>
</dbReference>
<dbReference type="Pfam" id="PF07734">
    <property type="entry name" value="FBA_1"/>
    <property type="match status" value="1"/>
</dbReference>
<evidence type="ECO:0000313" key="4">
    <source>
        <dbReference type="Proteomes" id="UP001374535"/>
    </source>
</evidence>
<organism evidence="3 4">
    <name type="scientific">Vigna mungo</name>
    <name type="common">Black gram</name>
    <name type="synonym">Phaseolus mungo</name>
    <dbReference type="NCBI Taxonomy" id="3915"/>
    <lineage>
        <taxon>Eukaryota</taxon>
        <taxon>Viridiplantae</taxon>
        <taxon>Streptophyta</taxon>
        <taxon>Embryophyta</taxon>
        <taxon>Tracheophyta</taxon>
        <taxon>Spermatophyta</taxon>
        <taxon>Magnoliopsida</taxon>
        <taxon>eudicotyledons</taxon>
        <taxon>Gunneridae</taxon>
        <taxon>Pentapetalae</taxon>
        <taxon>rosids</taxon>
        <taxon>fabids</taxon>
        <taxon>Fabales</taxon>
        <taxon>Fabaceae</taxon>
        <taxon>Papilionoideae</taxon>
        <taxon>50 kb inversion clade</taxon>
        <taxon>NPAAA clade</taxon>
        <taxon>indigoferoid/millettioid clade</taxon>
        <taxon>Phaseoleae</taxon>
        <taxon>Vigna</taxon>
    </lineage>
</organism>
<feature type="domain" description="F-box" evidence="1">
    <location>
        <begin position="124"/>
        <end position="159"/>
    </location>
</feature>
<dbReference type="SUPFAM" id="SSF55874">
    <property type="entry name" value="ATPase domain of HSP90 chaperone/DNA topoisomerase II/histidine kinase"/>
    <property type="match status" value="1"/>
</dbReference>
<evidence type="ECO:0000259" key="2">
    <source>
        <dbReference type="Pfam" id="PF07734"/>
    </source>
</evidence>
<feature type="non-terminal residue" evidence="3">
    <location>
        <position position="504"/>
    </location>
</feature>
<protein>
    <submittedName>
        <fullName evidence="3">Uncharacterized protein</fullName>
    </submittedName>
</protein>
<keyword evidence="4" id="KW-1185">Reference proteome</keyword>
<dbReference type="PANTHER" id="PTHR31672:SF13">
    <property type="entry name" value="F-BOX PROTEIN CPR30-LIKE"/>
    <property type="match status" value="1"/>
</dbReference>
<dbReference type="InterPro" id="IPR006527">
    <property type="entry name" value="F-box-assoc_dom_typ1"/>
</dbReference>
<dbReference type="SUPFAM" id="SSF81383">
    <property type="entry name" value="F-box domain"/>
    <property type="match status" value="1"/>
</dbReference>
<dbReference type="Pfam" id="PF00646">
    <property type="entry name" value="F-box"/>
    <property type="match status" value="1"/>
</dbReference>
<evidence type="ECO:0000259" key="1">
    <source>
        <dbReference type="Pfam" id="PF00646"/>
    </source>
</evidence>
<evidence type="ECO:0000313" key="3">
    <source>
        <dbReference type="EMBL" id="WVZ15390.1"/>
    </source>
</evidence>
<dbReference type="InterPro" id="IPR036047">
    <property type="entry name" value="F-box-like_dom_sf"/>
</dbReference>
<dbReference type="InterPro" id="IPR017451">
    <property type="entry name" value="F-box-assoc_interact_dom"/>
</dbReference>
<dbReference type="InterPro" id="IPR001810">
    <property type="entry name" value="F-box_dom"/>
</dbReference>
<dbReference type="EMBL" id="CP144697">
    <property type="protein sequence ID" value="WVZ15390.1"/>
    <property type="molecule type" value="Genomic_DNA"/>
</dbReference>
<reference evidence="3 4" key="1">
    <citation type="journal article" date="2023" name="Life. Sci Alliance">
        <title>Evolutionary insights into 3D genome organization and epigenetic landscape of Vigna mungo.</title>
        <authorList>
            <person name="Junaid A."/>
            <person name="Singh B."/>
            <person name="Bhatia S."/>
        </authorList>
    </citation>
    <scope>NUCLEOTIDE SEQUENCE [LARGE SCALE GENOMIC DNA]</scope>
    <source>
        <strain evidence="3">Urdbean</strain>
    </source>
</reference>
<dbReference type="Proteomes" id="UP001374535">
    <property type="component" value="Chromosome 4"/>
</dbReference>
<dbReference type="PRINTS" id="PR00775">
    <property type="entry name" value="HEATSHOCK90"/>
</dbReference>
<proteinExistence type="predicted"/>
<feature type="domain" description="F-box associated beta-propeller type 1" evidence="2">
    <location>
        <begin position="218"/>
        <end position="499"/>
    </location>
</feature>
<accession>A0AAQ3NS87</accession>